<evidence type="ECO:0000313" key="4">
    <source>
        <dbReference type="Proteomes" id="UP001595953"/>
    </source>
</evidence>
<evidence type="ECO:0000256" key="1">
    <source>
        <dbReference type="SAM" id="SignalP"/>
    </source>
</evidence>
<keyword evidence="3" id="KW-0031">Aminopeptidase</keyword>
<protein>
    <submittedName>
        <fullName evidence="3">M1 family metallopeptidase</fullName>
        <ecNumber evidence="3">3.4.11.-</ecNumber>
    </submittedName>
</protein>
<feature type="chain" id="PRO_5047225149" evidence="1">
    <location>
        <begin position="19"/>
        <end position="630"/>
    </location>
</feature>
<dbReference type="SUPFAM" id="SSF55486">
    <property type="entry name" value="Metalloproteases ('zincins'), catalytic domain"/>
    <property type="match status" value="1"/>
</dbReference>
<keyword evidence="1" id="KW-0732">Signal</keyword>
<dbReference type="InterPro" id="IPR034015">
    <property type="entry name" value="M1_LTA4H"/>
</dbReference>
<dbReference type="PANTHER" id="PTHR45726">
    <property type="entry name" value="LEUKOTRIENE A-4 HYDROLASE"/>
    <property type="match status" value="1"/>
</dbReference>
<keyword evidence="3" id="KW-0645">Protease</keyword>
<keyword evidence="4" id="KW-1185">Reference proteome</keyword>
<dbReference type="EC" id="3.4.11.-" evidence="3"/>
<dbReference type="InterPro" id="IPR014782">
    <property type="entry name" value="Peptidase_M1_dom"/>
</dbReference>
<sequence length="630" mass="72711">MKKTVFAITYVMSFLLNAQNSETNSTVKTSCYWQQHVDYTMEIDMDVNTYQYSGTQKLVYTNNSPDTLYRVFYHLYPNAFQPGSEMDARLHTIPDPDRRMVNNVGTRENPIYESRISKLKPHEVGYIHVTTLKQDGAELYHKTVGTILEVELESPIKPGEQSTFDMVFSAQVPIQIRRSGRNNKEGVALSMAQWYPKMAEYDAEGWHTNPYIAREFHSVWGNFDVKISIDKSYILGGTGYLQNPNEIGYGYETGVVNRPKGNKLTWHFKAPNVNDFSWAADPDYHHETFQVPNGPLLHFLYKKTMPAEKLENWKNIQPKTAELMQYFSNLVGEYPYQQYSVIQAGDGGMEYNMCTFVNGEGTFKGLLHGIIAHEMAHVWFQFILANNESKHPWMDEGFATYIEYKALNELFNETAENPWEKSYNAYYYIVKSGLEQAQTTHADAYNYNVSYSVASYYKGALFLTQLSYIMGETNLDNTLKNYFSEWKFKHPNPNDFIRVAEKTSGLELDWYLMNWTQTTNTIDYGIESVNDQGNSTKIVLERKGLMPMPIDLEVEFVDGTKQNIYIPLRDMRGKKPVSSETLVLDDWAWTIPTYSFTVDVQKKQIKSISIDPKGLMADINVENNQMLLME</sequence>
<keyword evidence="3" id="KW-0378">Hydrolase</keyword>
<name>A0ABV9N3C8_9FLAO</name>
<dbReference type="RefSeq" id="WP_387963661.1">
    <property type="nucleotide sequence ID" value="NZ_JBHSGP010000014.1"/>
</dbReference>
<accession>A0ABV9N3C8</accession>
<dbReference type="CDD" id="cd09604">
    <property type="entry name" value="M1_APN_like"/>
    <property type="match status" value="1"/>
</dbReference>
<reference evidence="4" key="1">
    <citation type="journal article" date="2019" name="Int. J. Syst. Evol. Microbiol.">
        <title>The Global Catalogue of Microorganisms (GCM) 10K type strain sequencing project: providing services to taxonomists for standard genome sequencing and annotation.</title>
        <authorList>
            <consortium name="The Broad Institute Genomics Platform"/>
            <consortium name="The Broad Institute Genome Sequencing Center for Infectious Disease"/>
            <person name="Wu L."/>
            <person name="Ma J."/>
        </authorList>
    </citation>
    <scope>NUCLEOTIDE SEQUENCE [LARGE SCALE GENOMIC DNA]</scope>
    <source>
        <strain evidence="4">CCUG 63682</strain>
    </source>
</reference>
<comment type="caution">
    <text evidence="3">The sequence shown here is derived from an EMBL/GenBank/DDBJ whole genome shotgun (WGS) entry which is preliminary data.</text>
</comment>
<feature type="domain" description="Peptidase M1 membrane alanine aminopeptidase" evidence="2">
    <location>
        <begin position="366"/>
        <end position="515"/>
    </location>
</feature>
<proteinExistence type="predicted"/>
<evidence type="ECO:0000259" key="2">
    <source>
        <dbReference type="Pfam" id="PF01433"/>
    </source>
</evidence>
<dbReference type="EMBL" id="JBHSGP010000014">
    <property type="protein sequence ID" value="MFC4722821.1"/>
    <property type="molecule type" value="Genomic_DNA"/>
</dbReference>
<dbReference type="Proteomes" id="UP001595953">
    <property type="component" value="Unassembled WGS sequence"/>
</dbReference>
<dbReference type="PANTHER" id="PTHR45726:SF3">
    <property type="entry name" value="LEUKOTRIENE A-4 HYDROLASE"/>
    <property type="match status" value="1"/>
</dbReference>
<organism evidence="3 4">
    <name type="scientific">Geojedonia litorea</name>
    <dbReference type="NCBI Taxonomy" id="1268269"/>
    <lineage>
        <taxon>Bacteria</taxon>
        <taxon>Pseudomonadati</taxon>
        <taxon>Bacteroidota</taxon>
        <taxon>Flavobacteriia</taxon>
        <taxon>Flavobacteriales</taxon>
        <taxon>Flavobacteriaceae</taxon>
        <taxon>Geojedonia</taxon>
    </lineage>
</organism>
<gene>
    <name evidence="3" type="ORF">ACFO5O_10845</name>
</gene>
<dbReference type="Gene3D" id="1.10.390.10">
    <property type="entry name" value="Neutral Protease Domain 2"/>
    <property type="match status" value="1"/>
</dbReference>
<dbReference type="GO" id="GO:0004177">
    <property type="term" value="F:aminopeptidase activity"/>
    <property type="evidence" value="ECO:0007669"/>
    <property type="project" value="UniProtKB-KW"/>
</dbReference>
<dbReference type="InterPro" id="IPR027268">
    <property type="entry name" value="Peptidase_M4/M1_CTD_sf"/>
</dbReference>
<feature type="signal peptide" evidence="1">
    <location>
        <begin position="1"/>
        <end position="18"/>
    </location>
</feature>
<dbReference type="Pfam" id="PF01433">
    <property type="entry name" value="Peptidase_M1"/>
    <property type="match status" value="1"/>
</dbReference>
<evidence type="ECO:0000313" key="3">
    <source>
        <dbReference type="EMBL" id="MFC4722821.1"/>
    </source>
</evidence>